<organism evidence="1 2">
    <name type="scientific">Pseudomonas putida</name>
    <name type="common">Arthrobacter siderocapsulatus</name>
    <dbReference type="NCBI Taxonomy" id="303"/>
    <lineage>
        <taxon>Bacteria</taxon>
        <taxon>Pseudomonadati</taxon>
        <taxon>Pseudomonadota</taxon>
        <taxon>Gammaproteobacteria</taxon>
        <taxon>Pseudomonadales</taxon>
        <taxon>Pseudomonadaceae</taxon>
        <taxon>Pseudomonas</taxon>
    </lineage>
</organism>
<comment type="caution">
    <text evidence="1">The sequence shown here is derived from an EMBL/GenBank/DDBJ whole genome shotgun (WGS) entry which is preliminary data.</text>
</comment>
<evidence type="ECO:0000313" key="2">
    <source>
        <dbReference type="Proteomes" id="UP001161257"/>
    </source>
</evidence>
<name>A0AA37R810_PSEPU</name>
<dbReference type="RefSeq" id="WP_284353399.1">
    <property type="nucleotide sequence ID" value="NZ_BSKF01000001.1"/>
</dbReference>
<dbReference type="AlphaFoldDB" id="A0AA37R810"/>
<accession>A0AA37R810</accession>
<dbReference type="EMBL" id="BSKJ01000002">
    <property type="protein sequence ID" value="GLO34088.1"/>
    <property type="molecule type" value="Genomic_DNA"/>
</dbReference>
<evidence type="ECO:0000313" key="1">
    <source>
        <dbReference type="EMBL" id="GLO34088.1"/>
    </source>
</evidence>
<proteinExistence type="predicted"/>
<gene>
    <name evidence="1" type="ORF">PPUN14671_09210</name>
</gene>
<protein>
    <submittedName>
        <fullName evidence="1">Uncharacterized protein</fullName>
    </submittedName>
</protein>
<dbReference type="Proteomes" id="UP001161257">
    <property type="component" value="Unassembled WGS sequence"/>
</dbReference>
<reference evidence="1" key="1">
    <citation type="submission" date="2023-01" db="EMBL/GenBank/DDBJ databases">
        <title>Whole-genome sequence of Pseudomonas putida NBRC 14671.</title>
        <authorList>
            <person name="Morohoshi T."/>
            <person name="Someya N."/>
        </authorList>
    </citation>
    <scope>NUCLEOTIDE SEQUENCE</scope>
    <source>
        <strain evidence="1">NBRC 14671</strain>
    </source>
</reference>
<sequence length="253" mass="28399">MTYLINPEANTRFTTASGQTETVGTEIFERALADVHLVIDSMKDIPIDIFAILGMRNLSAFIGELFAKSLVKESNGRYVGNPHQDGYPDLLLMDDHGKQLWETIKNNNGLRDKLPFSPFANGGLEVKATCGSVPTPAQCSRLKIPKPHIGDTRIDVMTGYNWKAHHRETNNLVGILWDFINGAPKIVAVFFSSDLTTEEWGAIVQPREGGGRTTSVSIMNRGGVTKMYRNWIAIENDRRYIDYINNYNRDHLI</sequence>